<dbReference type="SUPFAM" id="SSF141072">
    <property type="entry name" value="CalX-like"/>
    <property type="match status" value="1"/>
</dbReference>
<evidence type="ECO:0000313" key="8">
    <source>
        <dbReference type="Proteomes" id="UP001216907"/>
    </source>
</evidence>
<feature type="compositionally biased region" description="Low complexity" evidence="4">
    <location>
        <begin position="38"/>
        <end position="48"/>
    </location>
</feature>
<feature type="compositionally biased region" description="Basic residues" evidence="4">
    <location>
        <begin position="1"/>
        <end position="17"/>
    </location>
</feature>
<comment type="caution">
    <text evidence="7">The sequence shown here is derived from an EMBL/GenBank/DDBJ whole genome shotgun (WGS) entry which is preliminary data.</text>
</comment>
<dbReference type="EMBL" id="JARRAG010000002">
    <property type="protein sequence ID" value="MDG3008047.1"/>
    <property type="molecule type" value="Genomic_DNA"/>
</dbReference>
<feature type="region of interest" description="Disordered" evidence="4">
    <location>
        <begin position="1"/>
        <end position="50"/>
    </location>
</feature>
<accession>A0ABT6FKE3</accession>
<dbReference type="Gene3D" id="2.60.40.1220">
    <property type="match status" value="1"/>
</dbReference>
<evidence type="ECO:0000256" key="1">
    <source>
        <dbReference type="ARBA" id="ARBA00022729"/>
    </source>
</evidence>
<feature type="region of interest" description="Disordered" evidence="4">
    <location>
        <begin position="934"/>
        <end position="969"/>
    </location>
</feature>
<keyword evidence="1" id="KW-0732">Signal</keyword>
<dbReference type="Pfam" id="PF03160">
    <property type="entry name" value="Calx-beta"/>
    <property type="match status" value="1"/>
</dbReference>
<protein>
    <submittedName>
        <fullName evidence="7">Calx-beta domain-containing protein</fullName>
    </submittedName>
</protein>
<dbReference type="Proteomes" id="UP001216907">
    <property type="component" value="Unassembled WGS sequence"/>
</dbReference>
<dbReference type="InterPro" id="IPR038081">
    <property type="entry name" value="CalX-like_sf"/>
</dbReference>
<reference evidence="7 8" key="1">
    <citation type="submission" date="2023-03" db="EMBL/GenBank/DDBJ databases">
        <title>Paludisphaera mucosa sp. nov. a novel planctomycete from northern fen.</title>
        <authorList>
            <person name="Ivanova A."/>
        </authorList>
    </citation>
    <scope>NUCLEOTIDE SEQUENCE [LARGE SCALE GENOMIC DNA]</scope>
    <source>
        <strain evidence="7 8">Pla2</strain>
    </source>
</reference>
<dbReference type="Pfam" id="PF01345">
    <property type="entry name" value="DUF11"/>
    <property type="match status" value="1"/>
</dbReference>
<dbReference type="InterPro" id="IPR001434">
    <property type="entry name" value="OmcB-like_DUF11"/>
</dbReference>
<dbReference type="Gene3D" id="2.60.40.2030">
    <property type="match status" value="1"/>
</dbReference>
<proteinExistence type="predicted"/>
<dbReference type="InterPro" id="IPR014755">
    <property type="entry name" value="Cu-Rt/internalin_Ig-like"/>
</dbReference>
<evidence type="ECO:0000259" key="6">
    <source>
        <dbReference type="Pfam" id="PF03160"/>
    </source>
</evidence>
<evidence type="ECO:0000256" key="4">
    <source>
        <dbReference type="SAM" id="MobiDB-lite"/>
    </source>
</evidence>
<keyword evidence="3" id="KW-0106">Calcium</keyword>
<name>A0ABT6FKE3_9BACT</name>
<evidence type="ECO:0000259" key="5">
    <source>
        <dbReference type="Pfam" id="PF01345"/>
    </source>
</evidence>
<dbReference type="InterPro" id="IPR003644">
    <property type="entry name" value="Calx_beta"/>
</dbReference>
<feature type="domain" description="DUF11" evidence="5">
    <location>
        <begin position="684"/>
        <end position="808"/>
    </location>
</feature>
<evidence type="ECO:0000256" key="2">
    <source>
        <dbReference type="ARBA" id="ARBA00022737"/>
    </source>
</evidence>
<gene>
    <name evidence="7" type="ORF">PZE19_30145</name>
</gene>
<keyword evidence="2" id="KW-0677">Repeat</keyword>
<sequence length="1130" mass="112621">MLGHRSNRRRPGRRFAHRMFGPEILEERRTPATISVTSPLDADPSAPASRDDQLTLREAILIANGALPLGTLTAGEQALVSGPLNTGPATPDRIEFDVPGAGVQVVTLGAALPTITDAVVIDGYTQGDAAPNTNRTISEAVIRVQINAPVSGTALTLAGGGSTIRGIALGGSDYAINIVSDGNVIQGSFIGVAADGTTPNRNALGGIVVSSGAGNLVGGVAPGARNVIATGFSNGVDGMITVGNRFDQLPAPTGTRIQGNLIGTNAAGNAAVGAEGEKGITITEGFDTLIGGDDAADGQVDDVASAGNVISGTNTGINVVDIVDEASFSGLTIQGNRIGLTADGSAALPNGIGVNAASSVMLRDVLIGGTSFEAGNTISGNAGEGLVLGRGLITVQGNYIGPDPDGNSAVPNTGNGIYVAVGGTGEPLLDILIGGAEPAARNIISGNGFNGIRLSGISSGQVRIQGNYIGTDRSGQSPLGNAGNGINVDNRPAFIGGTNFGEGNVIAFNGAAGVAIRTPDFGQPLNSPILGNSIFANAGLGIDLGGSNFGVGSSSGDGVTDNDPGDADVGPNGLQNYPAITFVARLGATTRVDGELQSTPGLSYLIQVFGNDARDPSGLGEGQALVDSFLVETDGAGAATFSRILDDTGFTFYSATATEVAGEAFFLGTSEFGPSLLPDPSVIDVSVAASADPGTIAPGGFVTFTFTVTIPNSEDGVVAPQFLVSAPAGATFVSFTAPQGWTATTPEVGGVGDVRATTSFAPDRGTLTFTMVVQVDPAAADGFVVSARGLFASETVDPNSPNDAASASAVVAAAPTPTPAPTAAIGAATTSLAEGDSGTRLVSIPVTLSAAPTSIVTLNFQVVAGTAVAGSDYLTPVVAALTFTPGGPLTQLIQVAIAGDATVEPDEAFQVVLLAGDGYTLGAQTASTVTILNDDVAAPGGGGGTTPPPDGGGTTTPPSDGGGVTGPTDAVGPALASLVRYGFHAQPTILVLTFSEPLAAAAGTNAGAYRIVDPGRDGRFGTRDDRAFTASSATLDGSATAVTLRLPRQLNLHLVYRLDLDGSIADLAGNTLAGAASVRIDHTALGGAYRNGVPQRQPRTIPAPIHSAARTVVPRGPLLLRRNSVALRLR</sequence>
<keyword evidence="8" id="KW-1185">Reference proteome</keyword>
<organism evidence="7 8">
    <name type="scientific">Paludisphaera mucosa</name>
    <dbReference type="NCBI Taxonomy" id="3030827"/>
    <lineage>
        <taxon>Bacteria</taxon>
        <taxon>Pseudomonadati</taxon>
        <taxon>Planctomycetota</taxon>
        <taxon>Planctomycetia</taxon>
        <taxon>Isosphaerales</taxon>
        <taxon>Isosphaeraceae</taxon>
        <taxon>Paludisphaera</taxon>
    </lineage>
</organism>
<feature type="domain" description="Calx-beta" evidence="6">
    <location>
        <begin position="842"/>
        <end position="935"/>
    </location>
</feature>
<dbReference type="RefSeq" id="WP_277864315.1">
    <property type="nucleotide sequence ID" value="NZ_JARRAG010000002.1"/>
</dbReference>
<evidence type="ECO:0000256" key="3">
    <source>
        <dbReference type="ARBA" id="ARBA00022837"/>
    </source>
</evidence>
<evidence type="ECO:0000313" key="7">
    <source>
        <dbReference type="EMBL" id="MDG3008047.1"/>
    </source>
</evidence>